<comment type="caution">
    <text evidence="3">The sequence shown here is derived from an EMBL/GenBank/DDBJ whole genome shotgun (WGS) entry which is preliminary data.</text>
</comment>
<proteinExistence type="inferred from homology"/>
<reference evidence="3" key="1">
    <citation type="submission" date="2022-12" db="EMBL/GenBank/DDBJ databases">
        <title>New Phytohabitans aurantiacus sp. RD004123 nov., an actinomycete isolated from soil.</title>
        <authorList>
            <person name="Triningsih D.W."/>
            <person name="Harunari E."/>
            <person name="Igarashi Y."/>
        </authorList>
    </citation>
    <scope>NUCLEOTIDE SEQUENCE</scope>
    <source>
        <strain evidence="3">RD004123</strain>
    </source>
</reference>
<dbReference type="PANTHER" id="PTHR42693:SF33">
    <property type="entry name" value="ARYLSULFATASE"/>
    <property type="match status" value="1"/>
</dbReference>
<dbReference type="Pfam" id="PF00884">
    <property type="entry name" value="Sulfatase"/>
    <property type="match status" value="1"/>
</dbReference>
<dbReference type="InterPro" id="IPR050738">
    <property type="entry name" value="Sulfatase"/>
</dbReference>
<dbReference type="EMBL" id="BSDI01000007">
    <property type="protein sequence ID" value="GLH96798.1"/>
    <property type="molecule type" value="Genomic_DNA"/>
</dbReference>
<gene>
    <name evidence="3" type="ORF">Pa4123_20720</name>
</gene>
<dbReference type="RefSeq" id="WP_281894078.1">
    <property type="nucleotide sequence ID" value="NZ_BSDI01000007.1"/>
</dbReference>
<evidence type="ECO:0000256" key="1">
    <source>
        <dbReference type="ARBA" id="ARBA00008779"/>
    </source>
</evidence>
<name>A0ABQ5QQN7_9ACTN</name>
<evidence type="ECO:0000259" key="2">
    <source>
        <dbReference type="Pfam" id="PF00884"/>
    </source>
</evidence>
<dbReference type="Proteomes" id="UP001144280">
    <property type="component" value="Unassembled WGS sequence"/>
</dbReference>
<comment type="similarity">
    <text evidence="1">Belongs to the sulfatase family.</text>
</comment>
<organism evidence="3 4">
    <name type="scientific">Phytohabitans aurantiacus</name>
    <dbReference type="NCBI Taxonomy" id="3016789"/>
    <lineage>
        <taxon>Bacteria</taxon>
        <taxon>Bacillati</taxon>
        <taxon>Actinomycetota</taxon>
        <taxon>Actinomycetes</taxon>
        <taxon>Micromonosporales</taxon>
        <taxon>Micromonosporaceae</taxon>
    </lineage>
</organism>
<dbReference type="PANTHER" id="PTHR42693">
    <property type="entry name" value="ARYLSULFATASE FAMILY MEMBER"/>
    <property type="match status" value="1"/>
</dbReference>
<dbReference type="InterPro" id="IPR000917">
    <property type="entry name" value="Sulfatase_N"/>
</dbReference>
<dbReference type="SUPFAM" id="SSF53649">
    <property type="entry name" value="Alkaline phosphatase-like"/>
    <property type="match status" value="1"/>
</dbReference>
<sequence length="580" mass="65972">MRAIVVMYDSLNRRSLPPYGASGVHAPNFERLAARAQTFDNCYAGSMPCIPARKEMHTGRHNFLHRSWGPLEPYDDSMPELLRHHGVYTHLVTDHQHYWEDGGATFHNRYSSYELFRGQEGDRWKGQVADPPMPEDLKRRRHATYRQDWVNRQYLENEDLHPQTQTFDAGVEFIRTNAAADRWMVQIETFDPHEPFFSYERWHKLYPEDYDGPHFDWPDYKQVLESRAEVEHARNRYHALLSMCDNSLGRVLDLMDELDLWRDTMLMVVTDHGFLLGEHGWWGKNAAPWYDETIHTPLFVWDPRADASGERRDDLVQTIDFAPTLLDFFGVPIPGDMQGTPLRDTARDAALFGSFGGHVSVTDGRYVYMRAPATPDNAPLLEHTLMPTHMHHPFRPEELRGAELVPPFTFTKGVPVLRVPGYTMANAYAFGTLLYDLADDPGQERPLVDDGIELRMMGLLVELMRANDAPPSQYERIGLPPTGPVGAAHLQVRRQWAQVEQGQARIVPDDYPRGPVSVHTPLCDLLANPDAAAVLAAHAPGLTREPMRSISGHLTVVEIAAFAIGVVPQPVLRLLSERLS</sequence>
<feature type="domain" description="Sulfatase N-terminal" evidence="2">
    <location>
        <begin position="4"/>
        <end position="331"/>
    </location>
</feature>
<dbReference type="Gene3D" id="3.40.720.10">
    <property type="entry name" value="Alkaline Phosphatase, subunit A"/>
    <property type="match status" value="1"/>
</dbReference>
<evidence type="ECO:0000313" key="3">
    <source>
        <dbReference type="EMBL" id="GLH96798.1"/>
    </source>
</evidence>
<dbReference type="CDD" id="cd16148">
    <property type="entry name" value="sulfatase_like"/>
    <property type="match status" value="1"/>
</dbReference>
<keyword evidence="4" id="KW-1185">Reference proteome</keyword>
<protein>
    <submittedName>
        <fullName evidence="3">Sulfatase</fullName>
    </submittedName>
</protein>
<evidence type="ECO:0000313" key="4">
    <source>
        <dbReference type="Proteomes" id="UP001144280"/>
    </source>
</evidence>
<accession>A0ABQ5QQN7</accession>
<dbReference type="InterPro" id="IPR017850">
    <property type="entry name" value="Alkaline_phosphatase_core_sf"/>
</dbReference>